<keyword evidence="3" id="KW-1003">Cell membrane</keyword>
<organism evidence="15 16">
    <name type="scientific">Amphibalanus amphitrite</name>
    <name type="common">Striped barnacle</name>
    <name type="synonym">Balanus amphitrite</name>
    <dbReference type="NCBI Taxonomy" id="1232801"/>
    <lineage>
        <taxon>Eukaryota</taxon>
        <taxon>Metazoa</taxon>
        <taxon>Ecdysozoa</taxon>
        <taxon>Arthropoda</taxon>
        <taxon>Crustacea</taxon>
        <taxon>Multicrustacea</taxon>
        <taxon>Cirripedia</taxon>
        <taxon>Thoracica</taxon>
        <taxon>Thoracicalcarea</taxon>
        <taxon>Balanomorpha</taxon>
        <taxon>Balanoidea</taxon>
        <taxon>Balanidae</taxon>
        <taxon>Amphibalaninae</taxon>
        <taxon>Amphibalanus</taxon>
    </lineage>
</organism>
<evidence type="ECO:0000256" key="3">
    <source>
        <dbReference type="ARBA" id="ARBA00022475"/>
    </source>
</evidence>
<dbReference type="Gene3D" id="3.40.190.10">
    <property type="entry name" value="Periplasmic binding protein-like II"/>
    <property type="match status" value="1"/>
</dbReference>
<keyword evidence="8 15" id="KW-0675">Receptor</keyword>
<keyword evidence="5 12" id="KW-1133">Transmembrane helix</keyword>
<dbReference type="OrthoDB" id="6370115at2759"/>
<comment type="caution">
    <text evidence="15">The sequence shown here is derived from an EMBL/GenBank/DDBJ whole genome shotgun (WGS) entry which is preliminary data.</text>
</comment>
<comment type="subcellular location">
    <subcellularLocation>
        <location evidence="1">Cell membrane</location>
        <topology evidence="1">Multi-pass membrane protein</topology>
    </subcellularLocation>
</comment>
<evidence type="ECO:0000256" key="2">
    <source>
        <dbReference type="ARBA" id="ARBA00022448"/>
    </source>
</evidence>
<dbReference type="EMBL" id="VIIS01002235">
    <property type="protein sequence ID" value="KAF0286698.1"/>
    <property type="molecule type" value="Genomic_DNA"/>
</dbReference>
<evidence type="ECO:0000256" key="6">
    <source>
        <dbReference type="ARBA" id="ARBA00023065"/>
    </source>
</evidence>
<gene>
    <name evidence="15" type="primary">grid2_3</name>
    <name evidence="15" type="ORF">FJT64_014818</name>
</gene>
<dbReference type="GO" id="GO:0015276">
    <property type="term" value="F:ligand-gated monoatomic ion channel activity"/>
    <property type="evidence" value="ECO:0007669"/>
    <property type="project" value="InterPro"/>
</dbReference>
<dbReference type="InterPro" id="IPR052192">
    <property type="entry name" value="Insect_Ionotropic_Sensory_Rcpt"/>
</dbReference>
<sequence length="631" mass="68592">MWRTVVVALLVVLPLVGADGSSLLEAGGVPNPARRAQLQAEVVHRLVTAGLLHHQPLTLVTGSGGDGVALSGALHWQLHVTIHHCAPCDNATLYRVLVAPKDGLKLVVGDLTDFHHLGAVKPHHWIGGEVVLLPAPAVPCRWLFQLPLLSKAALPLCVEVPLAGDGAVTVHQRGYDSSVRSEPASRLLAGEPHSLLDRNSYHGRPFEAYFVDFKPYFVCGDAIQKAGALCQHPLPGPDALILETFAARVNLTLRFRRSPDGGWGQIVDGTWTGNVGEVWRGRADAAVAGLFVNGERAAATQFSAHTFLEEVALVSGRVPLGQQVSLGGLLPPVSWAVVAGLGLLVALGGTLMSRLDPAAAGRQLLRQVEDAFRGLWAQPVTRLPADTPRRLLVGVWSAACIVLSTALVTGLAAKLTAPRVYWSPMTLWDAVEHDYQVVTHAEYGAYDAAMLAPQGPLFDGLRARWVKGNNLRTMYRMLDPSDRVCLLEEVQYYITLRHRLIIETEGRVHPESIRLADQRAFTFLVGFSMQRNTPLLGRLNALISRLHAAGLIQHWMRLMRRTDELRVTAALQRAQRPPRVSALPLSRLRATVELLVTGWALAAAAFGLELLVHSCLGRRRGEKPLPQSGHN</sequence>
<evidence type="ECO:0000256" key="9">
    <source>
        <dbReference type="ARBA" id="ARBA00023180"/>
    </source>
</evidence>
<keyword evidence="16" id="KW-1185">Reference proteome</keyword>
<dbReference type="InterPro" id="IPR019594">
    <property type="entry name" value="Glu/Gly-bd"/>
</dbReference>
<keyword evidence="13" id="KW-0732">Signal</keyword>
<feature type="signal peptide" evidence="13">
    <location>
        <begin position="1"/>
        <end position="18"/>
    </location>
</feature>
<dbReference type="Proteomes" id="UP000440578">
    <property type="component" value="Unassembled WGS sequence"/>
</dbReference>
<evidence type="ECO:0000256" key="1">
    <source>
        <dbReference type="ARBA" id="ARBA00004651"/>
    </source>
</evidence>
<evidence type="ECO:0000256" key="7">
    <source>
        <dbReference type="ARBA" id="ARBA00023136"/>
    </source>
</evidence>
<keyword evidence="6" id="KW-0406">Ion transport</keyword>
<keyword evidence="9" id="KW-0325">Glycoprotein</keyword>
<evidence type="ECO:0000313" key="15">
    <source>
        <dbReference type="EMBL" id="KAF0286698.1"/>
    </source>
</evidence>
<evidence type="ECO:0000256" key="10">
    <source>
        <dbReference type="ARBA" id="ARBA00023286"/>
    </source>
</evidence>
<evidence type="ECO:0000256" key="4">
    <source>
        <dbReference type="ARBA" id="ARBA00022692"/>
    </source>
</evidence>
<evidence type="ECO:0000259" key="14">
    <source>
        <dbReference type="Pfam" id="PF10613"/>
    </source>
</evidence>
<dbReference type="SUPFAM" id="SSF53850">
    <property type="entry name" value="Periplasmic binding protein-like II"/>
    <property type="match status" value="1"/>
</dbReference>
<feature type="domain" description="Ionotropic glutamate receptor L-glutamate and glycine-binding" evidence="14">
    <location>
        <begin position="240"/>
        <end position="304"/>
    </location>
</feature>
<evidence type="ECO:0000256" key="12">
    <source>
        <dbReference type="SAM" id="Phobius"/>
    </source>
</evidence>
<proteinExistence type="predicted"/>
<feature type="transmembrane region" description="Helical" evidence="12">
    <location>
        <begin position="333"/>
        <end position="352"/>
    </location>
</feature>
<evidence type="ECO:0000256" key="8">
    <source>
        <dbReference type="ARBA" id="ARBA00023170"/>
    </source>
</evidence>
<keyword evidence="4 12" id="KW-0812">Transmembrane</keyword>
<keyword evidence="2" id="KW-0813">Transport</keyword>
<feature type="chain" id="PRO_5025622442" evidence="13">
    <location>
        <begin position="19"/>
        <end position="631"/>
    </location>
</feature>
<evidence type="ECO:0000256" key="11">
    <source>
        <dbReference type="ARBA" id="ARBA00023303"/>
    </source>
</evidence>
<feature type="transmembrane region" description="Helical" evidence="12">
    <location>
        <begin position="391"/>
        <end position="413"/>
    </location>
</feature>
<accession>A0A6A4V7L7</accession>
<dbReference type="PANTHER" id="PTHR42643:SF24">
    <property type="entry name" value="IONOTROPIC RECEPTOR 60A"/>
    <property type="match status" value="1"/>
</dbReference>
<reference evidence="15 16" key="1">
    <citation type="submission" date="2019-07" db="EMBL/GenBank/DDBJ databases">
        <title>Draft genome assembly of a fouling barnacle, Amphibalanus amphitrite (Darwin, 1854): The first reference genome for Thecostraca.</title>
        <authorList>
            <person name="Kim W."/>
        </authorList>
    </citation>
    <scope>NUCLEOTIDE SEQUENCE [LARGE SCALE GENOMIC DNA]</scope>
    <source>
        <strain evidence="15">SNU_AA5</strain>
        <tissue evidence="15">Soma without cirri and trophi</tissue>
    </source>
</reference>
<keyword evidence="7 12" id="KW-0472">Membrane</keyword>
<keyword evidence="11" id="KW-0407">Ion channel</keyword>
<dbReference type="AlphaFoldDB" id="A0A6A4V7L7"/>
<evidence type="ECO:0000256" key="13">
    <source>
        <dbReference type="SAM" id="SignalP"/>
    </source>
</evidence>
<name>A0A6A4V7L7_AMPAM</name>
<evidence type="ECO:0000256" key="5">
    <source>
        <dbReference type="ARBA" id="ARBA00022989"/>
    </source>
</evidence>
<keyword evidence="10" id="KW-1071">Ligand-gated ion channel</keyword>
<evidence type="ECO:0000313" key="16">
    <source>
        <dbReference type="Proteomes" id="UP000440578"/>
    </source>
</evidence>
<dbReference type="GO" id="GO:0005886">
    <property type="term" value="C:plasma membrane"/>
    <property type="evidence" value="ECO:0007669"/>
    <property type="project" value="UniProtKB-SubCell"/>
</dbReference>
<dbReference type="Pfam" id="PF10613">
    <property type="entry name" value="Lig_chan-Glu_bd"/>
    <property type="match status" value="1"/>
</dbReference>
<protein>
    <submittedName>
        <fullName evidence="15">Glutamate receptor ionotropic, delta-2</fullName>
    </submittedName>
</protein>
<dbReference type="PANTHER" id="PTHR42643">
    <property type="entry name" value="IONOTROPIC RECEPTOR 20A-RELATED"/>
    <property type="match status" value="1"/>
</dbReference>